<sequence>MKKILTSALALGAMTLIIGCGDGDLVELKNNGNDQAMFDLGNQEIMKKYPNYKLYDYTSVRAISDFKDPEGKIKEMKRDLEIDRYPYSNYVFLLNPNDKKDYKVVYVRCDSDLKKRIYCPVVDAYRIYAR</sequence>
<organism evidence="1 2">
    <name type="scientific">Campylobacter coli</name>
    <dbReference type="NCBI Taxonomy" id="195"/>
    <lineage>
        <taxon>Bacteria</taxon>
        <taxon>Pseudomonadati</taxon>
        <taxon>Campylobacterota</taxon>
        <taxon>Epsilonproteobacteria</taxon>
        <taxon>Campylobacterales</taxon>
        <taxon>Campylobacteraceae</taxon>
        <taxon>Campylobacter</taxon>
    </lineage>
</organism>
<dbReference type="PROSITE" id="PS51257">
    <property type="entry name" value="PROKAR_LIPOPROTEIN"/>
    <property type="match status" value="1"/>
</dbReference>
<protein>
    <recommendedName>
        <fullName evidence="3">Lipoprotein</fullName>
    </recommendedName>
</protein>
<evidence type="ECO:0008006" key="3">
    <source>
        <dbReference type="Google" id="ProtNLM"/>
    </source>
</evidence>
<evidence type="ECO:0000313" key="1">
    <source>
        <dbReference type="EMBL" id="EAJ1077639.1"/>
    </source>
</evidence>
<dbReference type="AlphaFoldDB" id="A0A3Z8GE01"/>
<evidence type="ECO:0000313" key="2">
    <source>
        <dbReference type="Proteomes" id="UP000557830"/>
    </source>
</evidence>
<dbReference type="EMBL" id="AABUYW010000021">
    <property type="protein sequence ID" value="EAJ1077639.1"/>
    <property type="molecule type" value="Genomic_DNA"/>
</dbReference>
<gene>
    <name evidence="1" type="ORF">BU953_08520</name>
</gene>
<dbReference type="Proteomes" id="UP000557830">
    <property type="component" value="Unassembled WGS sequence"/>
</dbReference>
<reference evidence="1 2" key="1">
    <citation type="submission" date="2018-05" db="EMBL/GenBank/DDBJ databases">
        <authorList>
            <consortium name="NARMS: The National Antimicrobial Resistance Monitoring System"/>
        </authorList>
    </citation>
    <scope>NUCLEOTIDE SEQUENCE [LARGE SCALE GENOMIC DNA]</scope>
    <source>
        <strain evidence="1 2">FSIS1609200</strain>
    </source>
</reference>
<accession>A0A3Z8GE01</accession>
<comment type="caution">
    <text evidence="1">The sequence shown here is derived from an EMBL/GenBank/DDBJ whole genome shotgun (WGS) entry which is preliminary data.</text>
</comment>
<name>A0A3Z8GE01_CAMCO</name>
<proteinExistence type="predicted"/>